<dbReference type="AlphaFoldDB" id="A0A0A8Y2U5"/>
<evidence type="ECO:0000313" key="1">
    <source>
        <dbReference type="EMBL" id="JAD20531.1"/>
    </source>
</evidence>
<accession>A0A0A8Y2U5</accession>
<dbReference type="EMBL" id="GBRH01277364">
    <property type="protein sequence ID" value="JAD20531.1"/>
    <property type="molecule type" value="Transcribed_RNA"/>
</dbReference>
<reference evidence="1" key="1">
    <citation type="submission" date="2014-09" db="EMBL/GenBank/DDBJ databases">
        <authorList>
            <person name="Magalhaes I.L.F."/>
            <person name="Oliveira U."/>
            <person name="Santos F.R."/>
            <person name="Vidigal T.H.D.A."/>
            <person name="Brescovit A.D."/>
            <person name="Santos A.J."/>
        </authorList>
    </citation>
    <scope>NUCLEOTIDE SEQUENCE</scope>
    <source>
        <tissue evidence="1">Shoot tissue taken approximately 20 cm above the soil surface</tissue>
    </source>
</reference>
<proteinExistence type="predicted"/>
<name>A0A0A8Y2U5_ARUDO</name>
<organism evidence="1">
    <name type="scientific">Arundo donax</name>
    <name type="common">Giant reed</name>
    <name type="synonym">Donax arundinaceus</name>
    <dbReference type="NCBI Taxonomy" id="35708"/>
    <lineage>
        <taxon>Eukaryota</taxon>
        <taxon>Viridiplantae</taxon>
        <taxon>Streptophyta</taxon>
        <taxon>Embryophyta</taxon>
        <taxon>Tracheophyta</taxon>
        <taxon>Spermatophyta</taxon>
        <taxon>Magnoliopsida</taxon>
        <taxon>Liliopsida</taxon>
        <taxon>Poales</taxon>
        <taxon>Poaceae</taxon>
        <taxon>PACMAD clade</taxon>
        <taxon>Arundinoideae</taxon>
        <taxon>Arundineae</taxon>
        <taxon>Arundo</taxon>
    </lineage>
</organism>
<sequence length="62" mass="7145">MMTSHLTILYDHMPLWEVWISHPTRLKPCNYLEAGSGNGYQEKIRSSSMVSEVRLLVLLGRV</sequence>
<reference evidence="1" key="2">
    <citation type="journal article" date="2015" name="Data Brief">
        <title>Shoot transcriptome of the giant reed, Arundo donax.</title>
        <authorList>
            <person name="Barrero R.A."/>
            <person name="Guerrero F.D."/>
            <person name="Moolhuijzen P."/>
            <person name="Goolsby J.A."/>
            <person name="Tidwell J."/>
            <person name="Bellgard S.E."/>
            <person name="Bellgard M.I."/>
        </authorList>
    </citation>
    <scope>NUCLEOTIDE SEQUENCE</scope>
    <source>
        <tissue evidence="1">Shoot tissue taken approximately 20 cm above the soil surface</tissue>
    </source>
</reference>
<protein>
    <submittedName>
        <fullName evidence="1">Uncharacterized protein</fullName>
    </submittedName>
</protein>